<accession>A0A8J2Z7P0</accession>
<keyword evidence="1" id="KW-0472">Membrane</keyword>
<dbReference type="AlphaFoldDB" id="A0A8J2Z7P0"/>
<evidence type="ECO:0000259" key="2">
    <source>
        <dbReference type="Pfam" id="PF12158"/>
    </source>
</evidence>
<gene>
    <name evidence="3" type="ORF">GCM10010964_01290</name>
</gene>
<sequence>MGATTPRPAAARHGGSPLGLGVFCILVGLVLGYGTWSQTSEFVHLMRRGQQAEAIVVGMESVRSRRGATIHRPVFRFVTADGRKVEARASTAVSLSDFPRGRRTTVVYDPAEPTRLRLPEDVAAGPGVSEWILGLGTLLMLALGGVLLSRCRRSAAPG</sequence>
<dbReference type="Proteomes" id="UP000597507">
    <property type="component" value="Unassembled WGS sequence"/>
</dbReference>
<keyword evidence="4" id="KW-1185">Reference proteome</keyword>
<evidence type="ECO:0000313" key="4">
    <source>
        <dbReference type="Proteomes" id="UP000597507"/>
    </source>
</evidence>
<dbReference type="Pfam" id="PF12158">
    <property type="entry name" value="DUF3592"/>
    <property type="match status" value="1"/>
</dbReference>
<feature type="domain" description="DUF3592" evidence="2">
    <location>
        <begin position="53"/>
        <end position="118"/>
    </location>
</feature>
<proteinExistence type="predicted"/>
<feature type="transmembrane region" description="Helical" evidence="1">
    <location>
        <begin position="131"/>
        <end position="149"/>
    </location>
</feature>
<dbReference type="InterPro" id="IPR021994">
    <property type="entry name" value="DUF3592"/>
</dbReference>
<protein>
    <recommendedName>
        <fullName evidence="2">DUF3592 domain-containing protein</fullName>
    </recommendedName>
</protein>
<name>A0A8J2Z7P0_9PROT</name>
<keyword evidence="1" id="KW-0812">Transmembrane</keyword>
<organism evidence="3 4">
    <name type="scientific">Caldovatus sediminis</name>
    <dbReference type="NCBI Taxonomy" id="2041189"/>
    <lineage>
        <taxon>Bacteria</taxon>
        <taxon>Pseudomonadati</taxon>
        <taxon>Pseudomonadota</taxon>
        <taxon>Alphaproteobacteria</taxon>
        <taxon>Acetobacterales</taxon>
        <taxon>Roseomonadaceae</taxon>
        <taxon>Caldovatus</taxon>
    </lineage>
</organism>
<evidence type="ECO:0000256" key="1">
    <source>
        <dbReference type="SAM" id="Phobius"/>
    </source>
</evidence>
<keyword evidence="1" id="KW-1133">Transmembrane helix</keyword>
<comment type="caution">
    <text evidence="3">The sequence shown here is derived from an EMBL/GenBank/DDBJ whole genome shotgun (WGS) entry which is preliminary data.</text>
</comment>
<feature type="transmembrane region" description="Helical" evidence="1">
    <location>
        <begin position="17"/>
        <end position="36"/>
    </location>
</feature>
<evidence type="ECO:0000313" key="3">
    <source>
        <dbReference type="EMBL" id="GGG16717.1"/>
    </source>
</evidence>
<dbReference type="RefSeq" id="WP_188897398.1">
    <property type="nucleotide sequence ID" value="NZ_BMKS01000001.1"/>
</dbReference>
<reference evidence="3 4" key="1">
    <citation type="journal article" date="2014" name="Int. J. Syst. Evol. Microbiol.">
        <title>Complete genome sequence of Corynebacterium casei LMG S-19264T (=DSM 44701T), isolated from a smear-ripened cheese.</title>
        <authorList>
            <consortium name="US DOE Joint Genome Institute (JGI-PGF)"/>
            <person name="Walter F."/>
            <person name="Albersmeier A."/>
            <person name="Kalinowski J."/>
            <person name="Ruckert C."/>
        </authorList>
    </citation>
    <scope>NUCLEOTIDE SEQUENCE [LARGE SCALE GENOMIC DNA]</scope>
    <source>
        <strain evidence="3 4">CGMCC 1.16330</strain>
    </source>
</reference>
<dbReference type="EMBL" id="BMKS01000001">
    <property type="protein sequence ID" value="GGG16717.1"/>
    <property type="molecule type" value="Genomic_DNA"/>
</dbReference>